<feature type="transmembrane region" description="Helical" evidence="9">
    <location>
        <begin position="105"/>
        <end position="124"/>
    </location>
</feature>
<dbReference type="InterPro" id="IPR036259">
    <property type="entry name" value="MFS_trans_sf"/>
</dbReference>
<evidence type="ECO:0000256" key="4">
    <source>
        <dbReference type="ARBA" id="ARBA00022692"/>
    </source>
</evidence>
<keyword evidence="5 9" id="KW-1133">Transmembrane helix</keyword>
<accession>A0AA39Q4P3</accession>
<dbReference type="PRINTS" id="PR00171">
    <property type="entry name" value="SUGRTRNSPORT"/>
</dbReference>
<feature type="transmembrane region" description="Helical" evidence="9">
    <location>
        <begin position="360"/>
        <end position="379"/>
    </location>
</feature>
<comment type="catalytic activity">
    <reaction evidence="7">
        <text>myo-inositol(out) + H(+)(out) = myo-inositol(in) + H(+)(in)</text>
        <dbReference type="Rhea" id="RHEA:60364"/>
        <dbReference type="ChEBI" id="CHEBI:15378"/>
        <dbReference type="ChEBI" id="CHEBI:17268"/>
    </reaction>
</comment>
<feature type="transmembrane region" description="Helical" evidence="9">
    <location>
        <begin position="37"/>
        <end position="58"/>
    </location>
</feature>
<dbReference type="PANTHER" id="PTHR48022:SF2">
    <property type="entry name" value="PLASTIDIC GLUCOSE TRANSPORTER 4"/>
    <property type="match status" value="1"/>
</dbReference>
<dbReference type="Pfam" id="PF00083">
    <property type="entry name" value="Sugar_tr"/>
    <property type="match status" value="1"/>
</dbReference>
<dbReference type="PROSITE" id="PS50850">
    <property type="entry name" value="MFS"/>
    <property type="match status" value="1"/>
</dbReference>
<feature type="transmembrane region" description="Helical" evidence="9">
    <location>
        <begin position="172"/>
        <end position="193"/>
    </location>
</feature>
<dbReference type="Gene3D" id="1.20.1250.20">
    <property type="entry name" value="MFS general substrate transporter like domains"/>
    <property type="match status" value="1"/>
</dbReference>
<feature type="transmembrane region" description="Helical" evidence="9">
    <location>
        <begin position="78"/>
        <end position="99"/>
    </location>
</feature>
<evidence type="ECO:0000259" key="10">
    <source>
        <dbReference type="PROSITE" id="PS50850"/>
    </source>
</evidence>
<proteinExistence type="inferred from homology"/>
<feature type="transmembrane region" description="Helical" evidence="9">
    <location>
        <begin position="205"/>
        <end position="223"/>
    </location>
</feature>
<feature type="transmembrane region" description="Helical" evidence="9">
    <location>
        <begin position="330"/>
        <end position="353"/>
    </location>
</feature>
<evidence type="ECO:0000313" key="11">
    <source>
        <dbReference type="EMBL" id="KAK0495590.1"/>
    </source>
</evidence>
<dbReference type="PANTHER" id="PTHR48022">
    <property type="entry name" value="PLASTIDIC GLUCOSE TRANSPORTER 4"/>
    <property type="match status" value="1"/>
</dbReference>
<evidence type="ECO:0000256" key="9">
    <source>
        <dbReference type="SAM" id="Phobius"/>
    </source>
</evidence>
<keyword evidence="3" id="KW-0813">Transport</keyword>
<dbReference type="GO" id="GO:0016020">
    <property type="term" value="C:membrane"/>
    <property type="evidence" value="ECO:0007669"/>
    <property type="project" value="UniProtKB-SubCell"/>
</dbReference>
<keyword evidence="4 9" id="KW-0812">Transmembrane</keyword>
<keyword evidence="12" id="KW-1185">Reference proteome</keyword>
<dbReference type="EMBL" id="JAUEPU010000017">
    <property type="protein sequence ID" value="KAK0495590.1"/>
    <property type="molecule type" value="Genomic_DNA"/>
</dbReference>
<dbReference type="InterPro" id="IPR003663">
    <property type="entry name" value="Sugar/inositol_transpt"/>
</dbReference>
<evidence type="ECO:0000256" key="2">
    <source>
        <dbReference type="ARBA" id="ARBA00010992"/>
    </source>
</evidence>
<keyword evidence="6 9" id="KW-0472">Membrane</keyword>
<protein>
    <submittedName>
        <fullName evidence="11">General substrate transporter</fullName>
    </submittedName>
</protein>
<organism evidence="11 12">
    <name type="scientific">Armillaria luteobubalina</name>
    <dbReference type="NCBI Taxonomy" id="153913"/>
    <lineage>
        <taxon>Eukaryota</taxon>
        <taxon>Fungi</taxon>
        <taxon>Dikarya</taxon>
        <taxon>Basidiomycota</taxon>
        <taxon>Agaricomycotina</taxon>
        <taxon>Agaricomycetes</taxon>
        <taxon>Agaricomycetidae</taxon>
        <taxon>Agaricales</taxon>
        <taxon>Marasmiineae</taxon>
        <taxon>Physalacriaceae</taxon>
        <taxon>Armillaria</taxon>
    </lineage>
</organism>
<name>A0AA39Q4P3_9AGAR</name>
<comment type="similarity">
    <text evidence="2">Belongs to the major facilitator superfamily. Sugar transporter (TC 2.A.1.1) family.</text>
</comment>
<feature type="transmembrane region" description="Helical" evidence="9">
    <location>
        <begin position="460"/>
        <end position="479"/>
    </location>
</feature>
<sequence>MLRSPPCLRTISLILVPLPSLLTMTWSATGKKYTLLLQIASISALALYGWDAGIMGGILNTPQFDRQIYAANTEVTSFISSGIILGDIFGSAIIAPLSWTVGRRVSILLSCWVALIGIIIQTAAVNSTMMIVGRTVLGLGNGAISAAVPVFVHESSVGKKARNADERTTQVMWNIGLSVAAISVVAWIGLGVYKSPFYHGWRVLLSSQAIFVLVPIVIFHGVLESPRWLYAKGRIQEGDASLERLCGKSVSDPIVKAQRNEILAAIRLEEADTRRITTASFFRNDTTETKVVKRIWISWLLQVGKPFFGGNLITYYGKSIISTLHFSADITAIVTAALNSMVTLGVIMSFWTVRRFGRKDILLFGSVVQVSAILIFTVLGNLPDSMTTNATRWAQIGMLFWFEAGSGLSWIWMVYLYAIEIVPTGYRGQAGGIGNVGVWMMAFVFVYSGPIAIQRVGIKFFILFILGGSIVTVLVAIFVKETKGLTLEEIDLLWASEEYRIRNKDAQVIGDSVSGDSEHKSIADSEGTGCSAEKVV</sequence>
<gene>
    <name evidence="11" type="ORF">EDD18DRAFT_247423</name>
</gene>
<dbReference type="SUPFAM" id="SSF103473">
    <property type="entry name" value="MFS general substrate transporter"/>
    <property type="match status" value="1"/>
</dbReference>
<evidence type="ECO:0000256" key="6">
    <source>
        <dbReference type="ARBA" id="ARBA00023136"/>
    </source>
</evidence>
<feature type="domain" description="Major facilitator superfamily (MFS) profile" evidence="10">
    <location>
        <begin position="37"/>
        <end position="483"/>
    </location>
</feature>
<evidence type="ECO:0000256" key="7">
    <source>
        <dbReference type="ARBA" id="ARBA00049119"/>
    </source>
</evidence>
<dbReference type="InterPro" id="IPR050360">
    <property type="entry name" value="MFS_Sugar_Transporters"/>
</dbReference>
<comment type="caution">
    <text evidence="11">The sequence shown here is derived from an EMBL/GenBank/DDBJ whole genome shotgun (WGS) entry which is preliminary data.</text>
</comment>
<evidence type="ECO:0000256" key="5">
    <source>
        <dbReference type="ARBA" id="ARBA00022989"/>
    </source>
</evidence>
<feature type="transmembrane region" description="Helical" evidence="9">
    <location>
        <begin position="399"/>
        <end position="418"/>
    </location>
</feature>
<dbReference type="InterPro" id="IPR020846">
    <property type="entry name" value="MFS_dom"/>
</dbReference>
<evidence type="ECO:0000313" key="12">
    <source>
        <dbReference type="Proteomes" id="UP001175228"/>
    </source>
</evidence>
<evidence type="ECO:0000256" key="3">
    <source>
        <dbReference type="ARBA" id="ARBA00022448"/>
    </source>
</evidence>
<reference evidence="11" key="1">
    <citation type="submission" date="2023-06" db="EMBL/GenBank/DDBJ databases">
        <authorList>
            <consortium name="Lawrence Berkeley National Laboratory"/>
            <person name="Ahrendt S."/>
            <person name="Sahu N."/>
            <person name="Indic B."/>
            <person name="Wong-Bajracharya J."/>
            <person name="Merenyi Z."/>
            <person name="Ke H.-M."/>
            <person name="Monk M."/>
            <person name="Kocsube S."/>
            <person name="Drula E."/>
            <person name="Lipzen A."/>
            <person name="Balint B."/>
            <person name="Henrissat B."/>
            <person name="Andreopoulos B."/>
            <person name="Martin F.M."/>
            <person name="Harder C.B."/>
            <person name="Rigling D."/>
            <person name="Ford K.L."/>
            <person name="Foster G.D."/>
            <person name="Pangilinan J."/>
            <person name="Papanicolaou A."/>
            <person name="Barry K."/>
            <person name="LaButti K."/>
            <person name="Viragh M."/>
            <person name="Koriabine M."/>
            <person name="Yan M."/>
            <person name="Riley R."/>
            <person name="Champramary S."/>
            <person name="Plett K.L."/>
            <person name="Tsai I.J."/>
            <person name="Slot J."/>
            <person name="Sipos G."/>
            <person name="Plett J."/>
            <person name="Nagy L.G."/>
            <person name="Grigoriev I.V."/>
        </authorList>
    </citation>
    <scope>NUCLEOTIDE SEQUENCE</scope>
    <source>
        <strain evidence="11">HWK02</strain>
    </source>
</reference>
<evidence type="ECO:0000256" key="1">
    <source>
        <dbReference type="ARBA" id="ARBA00004141"/>
    </source>
</evidence>
<dbReference type="InterPro" id="IPR005828">
    <property type="entry name" value="MFS_sugar_transport-like"/>
</dbReference>
<feature type="transmembrane region" description="Helical" evidence="9">
    <location>
        <begin position="430"/>
        <end position="448"/>
    </location>
</feature>
<dbReference type="AlphaFoldDB" id="A0AA39Q4P3"/>
<evidence type="ECO:0000256" key="8">
    <source>
        <dbReference type="SAM" id="MobiDB-lite"/>
    </source>
</evidence>
<comment type="subcellular location">
    <subcellularLocation>
        <location evidence="1">Membrane</location>
        <topology evidence="1">Multi-pass membrane protein</topology>
    </subcellularLocation>
</comment>
<feature type="region of interest" description="Disordered" evidence="8">
    <location>
        <begin position="511"/>
        <end position="536"/>
    </location>
</feature>
<dbReference type="Proteomes" id="UP001175228">
    <property type="component" value="Unassembled WGS sequence"/>
</dbReference>
<feature type="transmembrane region" description="Helical" evidence="9">
    <location>
        <begin position="131"/>
        <end position="152"/>
    </location>
</feature>
<dbReference type="GO" id="GO:0005351">
    <property type="term" value="F:carbohydrate:proton symporter activity"/>
    <property type="evidence" value="ECO:0007669"/>
    <property type="project" value="TreeGrafter"/>
</dbReference>